<keyword evidence="4 15" id="KW-0812">Transmembrane</keyword>
<evidence type="ECO:0000313" key="17">
    <source>
        <dbReference type="EMBL" id="CAJ1395602.1"/>
    </source>
</evidence>
<evidence type="ECO:0000313" key="18">
    <source>
        <dbReference type="Proteomes" id="UP001178507"/>
    </source>
</evidence>
<evidence type="ECO:0000256" key="4">
    <source>
        <dbReference type="ARBA" id="ARBA00022692"/>
    </source>
</evidence>
<dbReference type="InterPro" id="IPR005829">
    <property type="entry name" value="Sugar_transporter_CS"/>
</dbReference>
<evidence type="ECO:0000256" key="6">
    <source>
        <dbReference type="ARBA" id="ARBA00023136"/>
    </source>
</evidence>
<reference evidence="17" key="1">
    <citation type="submission" date="2023-08" db="EMBL/GenBank/DDBJ databases">
        <authorList>
            <person name="Chen Y."/>
            <person name="Shah S."/>
            <person name="Dougan E. K."/>
            <person name="Thang M."/>
            <person name="Chan C."/>
        </authorList>
    </citation>
    <scope>NUCLEOTIDE SEQUENCE</scope>
</reference>
<comment type="catalytic activity">
    <reaction evidence="8">
        <text>D-glucose(out) = D-glucose(in)</text>
        <dbReference type="Rhea" id="RHEA:60376"/>
        <dbReference type="ChEBI" id="CHEBI:4167"/>
    </reaction>
    <physiologicalReaction direction="left-to-right" evidence="8">
        <dbReference type="Rhea" id="RHEA:60377"/>
    </physiologicalReaction>
</comment>
<feature type="transmembrane region" description="Helical" evidence="15">
    <location>
        <begin position="78"/>
        <end position="100"/>
    </location>
</feature>
<dbReference type="InterPro" id="IPR020846">
    <property type="entry name" value="MFS_dom"/>
</dbReference>
<evidence type="ECO:0000256" key="3">
    <source>
        <dbReference type="ARBA" id="ARBA00022448"/>
    </source>
</evidence>
<evidence type="ECO:0000259" key="16">
    <source>
        <dbReference type="PROSITE" id="PS50850"/>
    </source>
</evidence>
<feature type="domain" description="Major facilitator superfamily (MFS) profile" evidence="16">
    <location>
        <begin position="82"/>
        <end position="482"/>
    </location>
</feature>
<dbReference type="AlphaFoldDB" id="A0AA36N610"/>
<dbReference type="PROSITE" id="PS50850">
    <property type="entry name" value="MFS"/>
    <property type="match status" value="1"/>
</dbReference>
<evidence type="ECO:0000256" key="2">
    <source>
        <dbReference type="ARBA" id="ARBA00011738"/>
    </source>
</evidence>
<comment type="catalytic activity">
    <reaction evidence="10">
        <text>D-mannose(out) = D-mannose(in)</text>
        <dbReference type="Rhea" id="RHEA:78391"/>
        <dbReference type="ChEBI" id="CHEBI:4208"/>
    </reaction>
    <physiologicalReaction direction="left-to-right" evidence="10">
        <dbReference type="Rhea" id="RHEA:78392"/>
    </physiologicalReaction>
</comment>
<dbReference type="PANTHER" id="PTHR23503:SF8">
    <property type="entry name" value="FACILITATED GLUCOSE TRANSPORTER PROTEIN 1"/>
    <property type="match status" value="1"/>
</dbReference>
<dbReference type="PANTHER" id="PTHR23503">
    <property type="entry name" value="SOLUTE CARRIER FAMILY 2"/>
    <property type="match status" value="1"/>
</dbReference>
<feature type="transmembrane region" description="Helical" evidence="15">
    <location>
        <begin position="218"/>
        <end position="240"/>
    </location>
</feature>
<evidence type="ECO:0000256" key="12">
    <source>
        <dbReference type="ARBA" id="ARBA00044710"/>
    </source>
</evidence>
<dbReference type="PRINTS" id="PR00171">
    <property type="entry name" value="SUGRTRNSPORT"/>
</dbReference>
<evidence type="ECO:0000256" key="13">
    <source>
        <dbReference type="ARBA" id="ARBA00044780"/>
    </source>
</evidence>
<accession>A0AA36N610</accession>
<feature type="transmembrane region" description="Helical" evidence="15">
    <location>
        <begin position="189"/>
        <end position="206"/>
    </location>
</feature>
<keyword evidence="5 15" id="KW-1133">Transmembrane helix</keyword>
<feature type="transmembrane region" description="Helical" evidence="15">
    <location>
        <begin position="145"/>
        <end position="169"/>
    </location>
</feature>
<evidence type="ECO:0000256" key="10">
    <source>
        <dbReference type="ARBA" id="ARBA00044662"/>
    </source>
</evidence>
<dbReference type="Proteomes" id="UP001178507">
    <property type="component" value="Unassembled WGS sequence"/>
</dbReference>
<dbReference type="PROSITE" id="PS00216">
    <property type="entry name" value="SUGAR_TRANSPORT_1"/>
    <property type="match status" value="1"/>
</dbReference>
<dbReference type="Gene3D" id="1.20.1250.20">
    <property type="entry name" value="MFS general substrate transporter like domains"/>
    <property type="match status" value="2"/>
</dbReference>
<feature type="transmembrane region" description="Helical" evidence="15">
    <location>
        <begin position="325"/>
        <end position="347"/>
    </location>
</feature>
<dbReference type="InterPro" id="IPR005828">
    <property type="entry name" value="MFS_sugar_transport-like"/>
</dbReference>
<dbReference type="GO" id="GO:0016020">
    <property type="term" value="C:membrane"/>
    <property type="evidence" value="ECO:0007669"/>
    <property type="project" value="UniProtKB-SubCell"/>
</dbReference>
<comment type="caution">
    <text evidence="17">The sequence shown here is derived from an EMBL/GenBank/DDBJ whole genome shotgun (WGS) entry which is preliminary data.</text>
</comment>
<dbReference type="EMBL" id="CAUJNA010003204">
    <property type="protein sequence ID" value="CAJ1395602.1"/>
    <property type="molecule type" value="Genomic_DNA"/>
</dbReference>
<dbReference type="InterPro" id="IPR036259">
    <property type="entry name" value="MFS_trans_sf"/>
</dbReference>
<feature type="transmembrane region" description="Helical" evidence="15">
    <location>
        <begin position="388"/>
        <end position="409"/>
    </location>
</feature>
<keyword evidence="18" id="KW-1185">Reference proteome</keyword>
<dbReference type="Pfam" id="PF00083">
    <property type="entry name" value="Sugar_tr"/>
    <property type="match status" value="2"/>
</dbReference>
<comment type="catalytic activity">
    <reaction evidence="12">
        <text>D-fructose(out) = D-fructose(in)</text>
        <dbReference type="Rhea" id="RHEA:60372"/>
        <dbReference type="ChEBI" id="CHEBI:37721"/>
    </reaction>
    <physiologicalReaction direction="left-to-right" evidence="12">
        <dbReference type="Rhea" id="RHEA:60373"/>
    </physiologicalReaction>
</comment>
<evidence type="ECO:0000256" key="5">
    <source>
        <dbReference type="ARBA" id="ARBA00022989"/>
    </source>
</evidence>
<feature type="transmembrane region" description="Helical" evidence="15">
    <location>
        <begin position="359"/>
        <end position="382"/>
    </location>
</feature>
<dbReference type="InterPro" id="IPR045263">
    <property type="entry name" value="GLUT"/>
</dbReference>
<feature type="region of interest" description="Disordered" evidence="14">
    <location>
        <begin position="15"/>
        <end position="39"/>
    </location>
</feature>
<comment type="subcellular location">
    <subcellularLocation>
        <location evidence="1">Membrane</location>
        <topology evidence="1">Multi-pass membrane protein</topology>
    </subcellularLocation>
</comment>
<sequence length="497" mass="52383">MIRFSERVRAPVAPKSPFRHGAAAAPAPSHSEPNPRRPRASRVLGLCAFCFARANPLPRIRRTVRGSKPTEEVKVDKGLWMACLAAIPGSFQYGFGLSVINVPQAAVCRSLGLAQTSLTWSSLVAVLSPSGLLGAWLAPSAVRRLGLVTALCGTSIFFLISGALFPFAAQAAAQSQLSLATALFASGRVMAGLGAGAATVFVPLYLGRIAPLQLRGAIGNLHQVAIVLGLLVAQLAGAALPWPRTLALAALFGALQLLLMPWLREVPEETTDSAPIGGFGALGSSELRRPMAMAVALMALQQYCGINGVWYYSTSFFTEAGLPNPLAGTLVSSAIFMVATLVAVPLIEKAGRRSLLLRGQTSAAIALSILTASLCAKAAGGLGFTDGLLNGATLMSVIAFVVSFAISLGPIPWQIANEIFPLRCRAEAQCVIASLCEIFSASVALGFPVLQRILGARLAFLPSVVVLLLGYLYVRKNLPETKNREVKDILSDFNRRR</sequence>
<evidence type="ECO:0000256" key="14">
    <source>
        <dbReference type="SAM" id="MobiDB-lite"/>
    </source>
</evidence>
<comment type="catalytic activity">
    <reaction evidence="11">
        <text>D-glucosamine(out) = D-glucosamine(in)</text>
        <dbReference type="Rhea" id="RHEA:78423"/>
        <dbReference type="ChEBI" id="CHEBI:58723"/>
    </reaction>
    <physiologicalReaction direction="left-to-right" evidence="11">
        <dbReference type="Rhea" id="RHEA:78424"/>
    </physiologicalReaction>
</comment>
<comment type="subunit">
    <text evidence="2">Homodimer.</text>
</comment>
<dbReference type="GO" id="GO:0015149">
    <property type="term" value="F:hexose transmembrane transporter activity"/>
    <property type="evidence" value="ECO:0007669"/>
    <property type="project" value="TreeGrafter"/>
</dbReference>
<feature type="transmembrane region" description="Helical" evidence="15">
    <location>
        <begin position="292"/>
        <end position="313"/>
    </location>
</feature>
<protein>
    <recommendedName>
        <fullName evidence="13">Hexose transporter 1</fullName>
    </recommendedName>
</protein>
<name>A0AA36N610_9DINO</name>
<evidence type="ECO:0000256" key="15">
    <source>
        <dbReference type="SAM" id="Phobius"/>
    </source>
</evidence>
<feature type="transmembrane region" description="Helical" evidence="15">
    <location>
        <begin position="456"/>
        <end position="474"/>
    </location>
</feature>
<gene>
    <name evidence="17" type="ORF">EVOR1521_LOCUS20001</name>
</gene>
<comment type="catalytic activity">
    <reaction evidence="9">
        <text>D-xylose(out) = D-xylose(in)</text>
        <dbReference type="Rhea" id="RHEA:78427"/>
        <dbReference type="ChEBI" id="CHEBI:53455"/>
    </reaction>
    <physiologicalReaction direction="left-to-right" evidence="9">
        <dbReference type="Rhea" id="RHEA:78428"/>
    </physiologicalReaction>
</comment>
<keyword evidence="6 15" id="KW-0472">Membrane</keyword>
<evidence type="ECO:0000256" key="8">
    <source>
        <dbReference type="ARBA" id="ARBA00044648"/>
    </source>
</evidence>
<keyword evidence="3" id="KW-0813">Transport</keyword>
<feature type="transmembrane region" description="Helical" evidence="15">
    <location>
        <begin position="120"/>
        <end position="138"/>
    </location>
</feature>
<evidence type="ECO:0000256" key="9">
    <source>
        <dbReference type="ARBA" id="ARBA00044656"/>
    </source>
</evidence>
<evidence type="ECO:0000256" key="11">
    <source>
        <dbReference type="ARBA" id="ARBA00044668"/>
    </source>
</evidence>
<comment type="catalytic activity">
    <reaction evidence="7">
        <text>D-galactose(in) = D-galactose(out)</text>
        <dbReference type="Rhea" id="RHEA:34915"/>
        <dbReference type="ChEBI" id="CHEBI:4139"/>
    </reaction>
    <physiologicalReaction direction="right-to-left" evidence="7">
        <dbReference type="Rhea" id="RHEA:34917"/>
    </physiologicalReaction>
</comment>
<dbReference type="InterPro" id="IPR003663">
    <property type="entry name" value="Sugar/inositol_transpt"/>
</dbReference>
<dbReference type="SUPFAM" id="SSF103473">
    <property type="entry name" value="MFS general substrate transporter"/>
    <property type="match status" value="1"/>
</dbReference>
<proteinExistence type="predicted"/>
<evidence type="ECO:0000256" key="1">
    <source>
        <dbReference type="ARBA" id="ARBA00004141"/>
    </source>
</evidence>
<organism evidence="17 18">
    <name type="scientific">Effrenium voratum</name>
    <dbReference type="NCBI Taxonomy" id="2562239"/>
    <lineage>
        <taxon>Eukaryota</taxon>
        <taxon>Sar</taxon>
        <taxon>Alveolata</taxon>
        <taxon>Dinophyceae</taxon>
        <taxon>Suessiales</taxon>
        <taxon>Symbiodiniaceae</taxon>
        <taxon>Effrenium</taxon>
    </lineage>
</organism>
<evidence type="ECO:0000256" key="7">
    <source>
        <dbReference type="ARBA" id="ARBA00044637"/>
    </source>
</evidence>